<keyword evidence="1" id="KW-1133">Transmembrane helix</keyword>
<feature type="transmembrane region" description="Helical" evidence="1">
    <location>
        <begin position="378"/>
        <end position="399"/>
    </location>
</feature>
<evidence type="ECO:0000256" key="1">
    <source>
        <dbReference type="SAM" id="Phobius"/>
    </source>
</evidence>
<feature type="transmembrane region" description="Helical" evidence="1">
    <location>
        <begin position="45"/>
        <end position="72"/>
    </location>
</feature>
<evidence type="ECO:0000259" key="2">
    <source>
        <dbReference type="Pfam" id="PF14067"/>
    </source>
</evidence>
<evidence type="ECO:0000313" key="3">
    <source>
        <dbReference type="EMBL" id="ARJ07127.1"/>
    </source>
</evidence>
<proteinExistence type="predicted"/>
<dbReference type="Pfam" id="PF14067">
    <property type="entry name" value="LssY_C"/>
    <property type="match status" value="1"/>
</dbReference>
<name>A0A1X9LPT8_9MICO</name>
<feature type="transmembrane region" description="Helical" evidence="1">
    <location>
        <begin position="12"/>
        <end position="33"/>
    </location>
</feature>
<feature type="transmembrane region" description="Helical" evidence="1">
    <location>
        <begin position="405"/>
        <end position="426"/>
    </location>
</feature>
<keyword evidence="1" id="KW-0472">Membrane</keyword>
<dbReference type="STRING" id="1619308.B5808_01455"/>
<dbReference type="Proteomes" id="UP000192775">
    <property type="component" value="Chromosome"/>
</dbReference>
<dbReference type="EMBL" id="CP020715">
    <property type="protein sequence ID" value="ARJ07127.1"/>
    <property type="molecule type" value="Genomic_DNA"/>
</dbReference>
<dbReference type="InterPro" id="IPR025902">
    <property type="entry name" value="LssY-like-C_dom"/>
</dbReference>
<dbReference type="AlphaFoldDB" id="A0A1X9LPT8"/>
<evidence type="ECO:0000313" key="4">
    <source>
        <dbReference type="Proteomes" id="UP000192775"/>
    </source>
</evidence>
<organism evidence="3 4">
    <name type="scientific">Cnuibacter physcomitrellae</name>
    <dbReference type="NCBI Taxonomy" id="1619308"/>
    <lineage>
        <taxon>Bacteria</taxon>
        <taxon>Bacillati</taxon>
        <taxon>Actinomycetota</taxon>
        <taxon>Actinomycetes</taxon>
        <taxon>Micrococcales</taxon>
        <taxon>Microbacteriaceae</taxon>
        <taxon>Cnuibacter</taxon>
    </lineage>
</organism>
<sequence>MRRRTFRGSLGLVVDSLFFLFGTAAAGWLAYLVATESFAKGWQQLWFLVVFWAVVAYLLLPRVHSILTLFYVPDYFIGRAKTREGLLGDPVNVALRGTEEQIHEAMTRAGWHRADDMGLRSALRTIRATITRRSYPDAPVSALYLFGRMQAFTYQQEAGNTSKRHHVRFWACPAGWLLPGGVRADWMAAGTYDRAIGLSFFTLQLTHRVERDTDRERDYIVETLAEGNESVRVETIRNFSSGYHHVNGGGDAISTDGDLPIVDVSRVPTWDVATRPSADRESSAINPLGTTIGERPQSIYLGVLLMALRVASAIVTAIVVALSLPEAERSIRNLSGALTPEDAQYLSSLVLASFVSVLGLAIAFYSALAYLIYHGHNWARFAAMSISTAAVVGAALNFWHGGPEITLQTNLVGLSFDVLVLLALSGTDARSFAHRRGLERRASRARRRAERLAEAATA</sequence>
<reference evidence="3 4" key="1">
    <citation type="submission" date="2017-04" db="EMBL/GenBank/DDBJ databases">
        <authorList>
            <person name="Afonso C.L."/>
            <person name="Miller P.J."/>
            <person name="Scott M.A."/>
            <person name="Spackman E."/>
            <person name="Goraichik I."/>
            <person name="Dimitrov K.M."/>
            <person name="Suarez D.L."/>
            <person name="Swayne D.E."/>
        </authorList>
    </citation>
    <scope>NUCLEOTIDE SEQUENCE [LARGE SCALE GENOMIC DNA]</scope>
    <source>
        <strain evidence="4">XA(T)</strain>
    </source>
</reference>
<accession>A0A1X9LPT8</accession>
<keyword evidence="4" id="KW-1185">Reference proteome</keyword>
<feature type="transmembrane region" description="Helical" evidence="1">
    <location>
        <begin position="299"/>
        <end position="325"/>
    </location>
</feature>
<feature type="transmembrane region" description="Helical" evidence="1">
    <location>
        <begin position="345"/>
        <end position="371"/>
    </location>
</feature>
<gene>
    <name evidence="3" type="ORF">B5808_01455</name>
</gene>
<keyword evidence="1" id="KW-0812">Transmembrane</keyword>
<feature type="domain" description="LssY-like C-terminal" evidence="2">
    <location>
        <begin position="71"/>
        <end position="259"/>
    </location>
</feature>
<dbReference type="KEGG" id="cphy:B5808_01455"/>
<protein>
    <recommendedName>
        <fullName evidence="2">LssY-like C-terminal domain-containing protein</fullName>
    </recommendedName>
</protein>